<sequence>MSSPPVTNESSASTERKGSVPPRSNVNGQHNHEDLPEHDDAEPEYDERRPYVYTGIRHGAGYRKPRRGSATKIPMEFDQHGAELGKDARFWRIYVEETDDWDEELVHGWNKSLDVTLVFAALFSAILTGFLIEVSGRLREDSGNEMSKTLVIISQALIIIANSTRSEHSVSDLETQPTTSTPSRAAVLVSTLWYLSLSLSVATSFLAMLGKNWCHSFMAGRTGPPCMQARRRQQKWTMIERWKMQEFLVMLPSIIHLALLLFSIGLCIYVWDLNQTSALPVICVTGIAVGFYICSSLAASILDFFPYTTTTSRILRSKLMKEVYLVTLWILQPALVFLAFIPMLFLITAERLTQCSSVLHRRVDHWLESFVEWSNSSLVMLPRNFPEARRDENPKQDRVTSNALYWLIRNCEVPSSVDIALQAIAGANQDLPRQPLEACKAALLISRRLVSGRPYKESATDRQRIDLYVSALSFLGSHSVSISQDVAPNSSANEVEVMIWDLQSENENEAASLITDGNFMPADHNLLALRIGSTAASQGLRRLSGRSDETMPEIIQLLRQHLDGIHELHSAALVSLINAAILLSICSPHDSDTILLASLCMQLFDKNMYWLYIEPKYGITLTMCALLQNKHANRESLVGQASTRWTRSALHILLETQTPRKDVPENLAWFAATEVLSNPEAYGIEFSQSPKLYHLLDSAVKSILSIWDTIPVEQHTCPNNIVVESHLSNLQRIYALARVGTPIADVYVYVVESMCRVPSDRAKELCGGLLSGFCFPRLSVEMVECMERRNLVKVLKTALRHESEIVQFFGISQLWLLHVLYQDSYSTDTANRDRLLQQLKLYSPEKDEAMEQVLCHLTDEMGARFQTVGSQLGSLNVYICRILECILQARGGPSSEAIWVKVQAALVNVPSSLRGLGSSTRLPMHNSPTLSLHNSPPHISIMIQKSEA</sequence>
<organism evidence="4 5">
    <name type="scientific">Rhizoctonia solani 123E</name>
    <dbReference type="NCBI Taxonomy" id="1423351"/>
    <lineage>
        <taxon>Eukaryota</taxon>
        <taxon>Fungi</taxon>
        <taxon>Dikarya</taxon>
        <taxon>Basidiomycota</taxon>
        <taxon>Agaricomycotina</taxon>
        <taxon>Agaricomycetes</taxon>
        <taxon>Cantharellales</taxon>
        <taxon>Ceratobasidiaceae</taxon>
        <taxon>Rhizoctonia</taxon>
    </lineage>
</organism>
<feature type="domain" description="DUF6535" evidence="3">
    <location>
        <begin position="91"/>
        <end position="271"/>
    </location>
</feature>
<proteinExistence type="predicted"/>
<feature type="region of interest" description="Disordered" evidence="1">
    <location>
        <begin position="1"/>
        <end position="46"/>
    </location>
</feature>
<feature type="compositionally biased region" description="Polar residues" evidence="1">
    <location>
        <begin position="1"/>
        <end position="13"/>
    </location>
</feature>
<dbReference type="OrthoDB" id="3235960at2759"/>
<feature type="transmembrane region" description="Helical" evidence="2">
    <location>
        <begin position="323"/>
        <end position="347"/>
    </location>
</feature>
<keyword evidence="2" id="KW-0472">Membrane</keyword>
<dbReference type="InterPro" id="IPR045338">
    <property type="entry name" value="DUF6535"/>
</dbReference>
<feature type="transmembrane region" description="Helical" evidence="2">
    <location>
        <begin position="185"/>
        <end position="209"/>
    </location>
</feature>
<evidence type="ECO:0000256" key="1">
    <source>
        <dbReference type="SAM" id="MobiDB-lite"/>
    </source>
</evidence>
<name>A0A074S1Q5_9AGAM</name>
<protein>
    <submittedName>
        <fullName evidence="4">Putative transmembrane protein</fullName>
    </submittedName>
</protein>
<feature type="transmembrane region" description="Helical" evidence="2">
    <location>
        <begin position="247"/>
        <end position="271"/>
    </location>
</feature>
<keyword evidence="2" id="KW-1133">Transmembrane helix</keyword>
<evidence type="ECO:0000256" key="2">
    <source>
        <dbReference type="SAM" id="Phobius"/>
    </source>
</evidence>
<feature type="transmembrane region" description="Helical" evidence="2">
    <location>
        <begin position="115"/>
        <end position="134"/>
    </location>
</feature>
<dbReference type="EMBL" id="AZST01000219">
    <property type="protein sequence ID" value="KEP50813.1"/>
    <property type="molecule type" value="Genomic_DNA"/>
</dbReference>
<dbReference type="Pfam" id="PF20153">
    <property type="entry name" value="DUF6535"/>
    <property type="match status" value="1"/>
</dbReference>
<dbReference type="Proteomes" id="UP000027456">
    <property type="component" value="Unassembled WGS sequence"/>
</dbReference>
<evidence type="ECO:0000259" key="3">
    <source>
        <dbReference type="Pfam" id="PF20153"/>
    </source>
</evidence>
<keyword evidence="2 4" id="KW-0812">Transmembrane</keyword>
<feature type="compositionally biased region" description="Acidic residues" evidence="1">
    <location>
        <begin position="36"/>
        <end position="45"/>
    </location>
</feature>
<evidence type="ECO:0000313" key="5">
    <source>
        <dbReference type="Proteomes" id="UP000027456"/>
    </source>
</evidence>
<keyword evidence="5" id="KW-1185">Reference proteome</keyword>
<dbReference type="AlphaFoldDB" id="A0A074S1Q5"/>
<evidence type="ECO:0000313" key="4">
    <source>
        <dbReference type="EMBL" id="KEP50813.1"/>
    </source>
</evidence>
<reference evidence="4 5" key="1">
    <citation type="submission" date="2013-12" db="EMBL/GenBank/DDBJ databases">
        <authorList>
            <person name="Cubeta M."/>
            <person name="Pakala S."/>
            <person name="Fedorova N."/>
            <person name="Thomas E."/>
            <person name="Dean R."/>
            <person name="Jabaji S."/>
            <person name="Neate S."/>
            <person name="Toda T."/>
            <person name="Tavantzis S."/>
            <person name="Vilgalys R."/>
            <person name="Bharathan N."/>
            <person name="Pakala S."/>
            <person name="Losada L.S."/>
            <person name="Zafar N."/>
            <person name="Nierman W."/>
        </authorList>
    </citation>
    <scope>NUCLEOTIDE SEQUENCE [LARGE SCALE GENOMIC DNA]</scope>
    <source>
        <strain evidence="4 5">123E</strain>
    </source>
</reference>
<feature type="transmembrane region" description="Helical" evidence="2">
    <location>
        <begin position="277"/>
        <end position="302"/>
    </location>
</feature>
<dbReference type="HOGENOM" id="CLU_010953_0_0_1"/>
<accession>A0A074S1Q5</accession>
<comment type="caution">
    <text evidence="4">The sequence shown here is derived from an EMBL/GenBank/DDBJ whole genome shotgun (WGS) entry which is preliminary data.</text>
</comment>
<gene>
    <name evidence="4" type="ORF">V565_073030</name>
</gene>